<feature type="compositionally biased region" description="Acidic residues" evidence="1">
    <location>
        <begin position="254"/>
        <end position="265"/>
    </location>
</feature>
<sequence>MMILIVMGYLNAIQNELTARCRRYGISLNDCLNSVYLPKKEYDEYLQSFNLPIVRDSSCNKGRCMAVVYKDVNRCMNCRKGECKDECGEFEWMRETLANRAIDSYKKDSEPQFPFIHVIHHKEESGNGGMATSKSTEPPSVSYKNVTVIETKTETVSEKPATISKSEEKRDTHVSEATRAPETQKEEVRTVFKTIEVPRVIEKTSYSSHSEKPEKQKRCEGNSSKVPEEDTEKAHSIPASIKRSKFKDVPCEEEKIEDETDTEKDFEDKEKNGLSVVTVTRVLSKTITAEKPITLYREVTTTVKSEVPIINYKLTTVREISTTTKTESNTKTETIVQTQYSTIISIKTQYAQEPLAVKEASASATTHTVSSGTSKKNDEPGKDTKGMETSSKQNTTESPTIVYRTVTQPSISVLTVTKTQESTPQTSLKSDEASSSASQKIEGISTSPPNPGAGSLICTEKCTTIAIPETLEKKATISSVVSPPSAAPSSPLIGRQDIIAELLPLVRKILVEDSEETKASKAPKSTLSETARDAVKTVTRTVVKTVSLETRNRGGHKIVYNTVFSYKKKPNCKKGVEGKKRKGCKDSEEVVVTTAYV</sequence>
<feature type="compositionally biased region" description="Polar residues" evidence="1">
    <location>
        <begin position="387"/>
        <end position="400"/>
    </location>
</feature>
<protein>
    <submittedName>
        <fullName evidence="2">Uncharacterized protein</fullName>
    </submittedName>
</protein>
<feature type="compositionally biased region" description="Polar residues" evidence="1">
    <location>
        <begin position="415"/>
        <end position="428"/>
    </location>
</feature>
<feature type="compositionally biased region" description="Basic and acidic residues" evidence="1">
    <location>
        <begin position="375"/>
        <end position="386"/>
    </location>
</feature>
<name>A0A9Q9C5R8_ENCHE</name>
<feature type="compositionally biased region" description="Low complexity" evidence="1">
    <location>
        <begin position="361"/>
        <end position="374"/>
    </location>
</feature>
<evidence type="ECO:0000313" key="2">
    <source>
        <dbReference type="EMBL" id="UTX43032.1"/>
    </source>
</evidence>
<organism evidence="2 3">
    <name type="scientific">Encephalitozoon hellem</name>
    <name type="common">Microsporidian parasite</name>
    <dbReference type="NCBI Taxonomy" id="27973"/>
    <lineage>
        <taxon>Eukaryota</taxon>
        <taxon>Fungi</taxon>
        <taxon>Fungi incertae sedis</taxon>
        <taxon>Microsporidia</taxon>
        <taxon>Unikaryonidae</taxon>
        <taxon>Encephalitozoon</taxon>
    </lineage>
</organism>
<feature type="region of interest" description="Disordered" evidence="1">
    <location>
        <begin position="154"/>
        <end position="191"/>
    </location>
</feature>
<accession>A0A9Q9C5R8</accession>
<proteinExistence type="predicted"/>
<feature type="region of interest" description="Disordered" evidence="1">
    <location>
        <begin position="203"/>
        <end position="269"/>
    </location>
</feature>
<evidence type="ECO:0000256" key="1">
    <source>
        <dbReference type="SAM" id="MobiDB-lite"/>
    </source>
</evidence>
<feature type="compositionally biased region" description="Basic and acidic residues" evidence="1">
    <location>
        <begin position="209"/>
        <end position="235"/>
    </location>
</feature>
<feature type="region of interest" description="Disordered" evidence="1">
    <location>
        <begin position="361"/>
        <end position="400"/>
    </location>
</feature>
<dbReference type="AlphaFoldDB" id="A0A9Q9C5R8"/>
<feature type="region of interest" description="Disordered" evidence="1">
    <location>
        <begin position="415"/>
        <end position="452"/>
    </location>
</feature>
<evidence type="ECO:0000313" key="3">
    <source>
        <dbReference type="Proteomes" id="UP001059546"/>
    </source>
</evidence>
<dbReference type="EMBL" id="CP075150">
    <property type="protein sequence ID" value="UTX43032.1"/>
    <property type="molecule type" value="Genomic_DNA"/>
</dbReference>
<reference evidence="2" key="1">
    <citation type="submission" date="2021-05" db="EMBL/GenBank/DDBJ databases">
        <title>Encephalitozoon hellem ATCC 50604 Complete Genome.</title>
        <authorList>
            <person name="Mascarenhas dos Santos A.C."/>
            <person name="Julian A.T."/>
            <person name="Pombert J.-F."/>
        </authorList>
    </citation>
    <scope>NUCLEOTIDE SEQUENCE</scope>
    <source>
        <strain evidence="2">ATCC 50604</strain>
    </source>
</reference>
<gene>
    <name evidence="2" type="ORF">GPU96_04g07660</name>
</gene>
<feature type="compositionally biased region" description="Basic and acidic residues" evidence="1">
    <location>
        <begin position="165"/>
        <end position="176"/>
    </location>
</feature>
<dbReference type="Proteomes" id="UP001059546">
    <property type="component" value="Chromosome IV"/>
</dbReference>